<evidence type="ECO:0000256" key="3">
    <source>
        <dbReference type="SAM" id="SignalP"/>
    </source>
</evidence>
<gene>
    <name evidence="4" type="ORF">P7H59_09360</name>
</gene>
<evidence type="ECO:0000256" key="2">
    <source>
        <dbReference type="SAM" id="Phobius"/>
    </source>
</evidence>
<sequence length="99" mass="10740">MKRIVIFILAFFLFLTVYPSVSQATAGGHSGGRSAHSSSRNSGGLHSYSGSRGRTLRTYTPHYYGGTRSPLGSFLSGLFFVGVAGFSILRKKFVSINRM</sequence>
<keyword evidence="5" id="KW-1185">Reference proteome</keyword>
<reference evidence="4 5" key="1">
    <citation type="submission" date="2023-03" db="EMBL/GenBank/DDBJ databases">
        <authorList>
            <person name="Shen W."/>
            <person name="Cai J."/>
        </authorList>
    </citation>
    <scope>NUCLEOTIDE SEQUENCE [LARGE SCALE GENOMIC DNA]</scope>
    <source>
        <strain evidence="4 5">B101</strain>
    </source>
</reference>
<feature type="region of interest" description="Disordered" evidence="1">
    <location>
        <begin position="29"/>
        <end position="53"/>
    </location>
</feature>
<feature type="transmembrane region" description="Helical" evidence="2">
    <location>
        <begin position="71"/>
        <end position="89"/>
    </location>
</feature>
<dbReference type="RefSeq" id="WP_311819344.1">
    <property type="nucleotide sequence ID" value="NZ_JARQBN010000017.1"/>
</dbReference>
<keyword evidence="2" id="KW-1133">Transmembrane helix</keyword>
<organism evidence="4 5">
    <name type="scientific">Enterococcus viikkiensis</name>
    <dbReference type="NCBI Taxonomy" id="930854"/>
    <lineage>
        <taxon>Bacteria</taxon>
        <taxon>Bacillati</taxon>
        <taxon>Bacillota</taxon>
        <taxon>Bacilli</taxon>
        <taxon>Lactobacillales</taxon>
        <taxon>Enterococcaceae</taxon>
        <taxon>Enterococcus</taxon>
    </lineage>
</organism>
<name>A0ABU3FRP3_9ENTE</name>
<keyword evidence="3" id="KW-0732">Signal</keyword>
<dbReference type="Proteomes" id="UP001265301">
    <property type="component" value="Unassembled WGS sequence"/>
</dbReference>
<evidence type="ECO:0000313" key="4">
    <source>
        <dbReference type="EMBL" id="MDT2828650.1"/>
    </source>
</evidence>
<keyword evidence="2" id="KW-0472">Membrane</keyword>
<feature type="compositionally biased region" description="Low complexity" evidence="1">
    <location>
        <begin position="32"/>
        <end position="44"/>
    </location>
</feature>
<evidence type="ECO:0000256" key="1">
    <source>
        <dbReference type="SAM" id="MobiDB-lite"/>
    </source>
</evidence>
<comment type="caution">
    <text evidence="4">The sequence shown here is derived from an EMBL/GenBank/DDBJ whole genome shotgun (WGS) entry which is preliminary data.</text>
</comment>
<accession>A0ABU3FRP3</accession>
<feature type="chain" id="PRO_5045685796" evidence="3">
    <location>
        <begin position="25"/>
        <end position="99"/>
    </location>
</feature>
<feature type="signal peptide" evidence="3">
    <location>
        <begin position="1"/>
        <end position="24"/>
    </location>
</feature>
<proteinExistence type="predicted"/>
<keyword evidence="2" id="KW-0812">Transmembrane</keyword>
<dbReference type="EMBL" id="JARQBN010000017">
    <property type="protein sequence ID" value="MDT2828650.1"/>
    <property type="molecule type" value="Genomic_DNA"/>
</dbReference>
<evidence type="ECO:0000313" key="5">
    <source>
        <dbReference type="Proteomes" id="UP001265301"/>
    </source>
</evidence>
<protein>
    <submittedName>
        <fullName evidence="4">Uncharacterized protein</fullName>
    </submittedName>
</protein>